<protein>
    <submittedName>
        <fullName evidence="1">Uncharacterized protein</fullName>
    </submittedName>
</protein>
<organism evidence="1">
    <name type="scientific">uncultured Sulfurovum sp</name>
    <dbReference type="NCBI Taxonomy" id="269237"/>
    <lineage>
        <taxon>Bacteria</taxon>
        <taxon>Pseudomonadati</taxon>
        <taxon>Campylobacterota</taxon>
        <taxon>Epsilonproteobacteria</taxon>
        <taxon>Campylobacterales</taxon>
        <taxon>Sulfurovaceae</taxon>
        <taxon>Sulfurovum</taxon>
        <taxon>environmental samples</taxon>
    </lineage>
</organism>
<sequence length="102" mass="11771">MLLEERYAEVQCEFKILPTLGMFIEAAAQCAAAFNQEAQVKVGFLSMAKNVELLEEVHEKRYLFQLIKEAEIQNYKQFSFEAYTLNKALKVLQGQFTLVLET</sequence>
<accession>A0A6S6TCB8</accession>
<evidence type="ECO:0000313" key="1">
    <source>
        <dbReference type="EMBL" id="CAA6818492.1"/>
    </source>
</evidence>
<dbReference type="EMBL" id="CACVAU010000054">
    <property type="protein sequence ID" value="CAA6818492.1"/>
    <property type="molecule type" value="Genomic_DNA"/>
</dbReference>
<dbReference type="AlphaFoldDB" id="A0A6S6TCB8"/>
<proteinExistence type="predicted"/>
<gene>
    <name evidence="1" type="ORF">HELGO_WM17537</name>
</gene>
<name>A0A6S6TCB8_9BACT</name>
<reference evidence="1" key="1">
    <citation type="submission" date="2020-01" db="EMBL/GenBank/DDBJ databases">
        <authorList>
            <person name="Meier V. D."/>
            <person name="Meier V D."/>
        </authorList>
    </citation>
    <scope>NUCLEOTIDE SEQUENCE</scope>
    <source>
        <strain evidence="1">HLG_WM_MAG_05</strain>
    </source>
</reference>